<organism evidence="2 3">
    <name type="scientific">Jilunia laotingensis</name>
    <dbReference type="NCBI Taxonomy" id="2763675"/>
    <lineage>
        <taxon>Bacteria</taxon>
        <taxon>Pseudomonadati</taxon>
        <taxon>Bacteroidota</taxon>
        <taxon>Bacteroidia</taxon>
        <taxon>Bacteroidales</taxon>
        <taxon>Bacteroidaceae</taxon>
        <taxon>Jilunia</taxon>
    </lineage>
</organism>
<evidence type="ECO:0008006" key="4">
    <source>
        <dbReference type="Google" id="ProtNLM"/>
    </source>
</evidence>
<evidence type="ECO:0000313" key="3">
    <source>
        <dbReference type="Proteomes" id="UP000651085"/>
    </source>
</evidence>
<sequence length="155" mass="18376">MKKLIILLIIICGFTPLMRAMDGCNQQRMSQEAFRAKQKAFITEQANLTKEEAAKFFPLYFELQDKKKELNDKAWNLIRQGKDENTTETQYDEILTQVYDTRIASDKLEKSYFDKFKKILSCKKLYKIQRAEMRFHRELLKGINRKDGGGHRDKK</sequence>
<gene>
    <name evidence="2" type="ORF">H8744_01195</name>
</gene>
<name>A0A926F0N3_9BACT</name>
<feature type="signal peptide" evidence="1">
    <location>
        <begin position="1"/>
        <end position="19"/>
    </location>
</feature>
<keyword evidence="3" id="KW-1185">Reference proteome</keyword>
<keyword evidence="1" id="KW-0732">Signal</keyword>
<comment type="caution">
    <text evidence="2">The sequence shown here is derived from an EMBL/GenBank/DDBJ whole genome shotgun (WGS) entry which is preliminary data.</text>
</comment>
<protein>
    <recommendedName>
        <fullName evidence="4">Periplasmic heavy metal sensor</fullName>
    </recommendedName>
</protein>
<evidence type="ECO:0000256" key="1">
    <source>
        <dbReference type="SAM" id="SignalP"/>
    </source>
</evidence>
<dbReference type="RefSeq" id="WP_262433092.1">
    <property type="nucleotide sequence ID" value="NZ_JACRTF010000001.1"/>
</dbReference>
<evidence type="ECO:0000313" key="2">
    <source>
        <dbReference type="EMBL" id="MBC8591875.1"/>
    </source>
</evidence>
<dbReference type="AlphaFoldDB" id="A0A926F0N3"/>
<feature type="chain" id="PRO_5039234622" description="Periplasmic heavy metal sensor" evidence="1">
    <location>
        <begin position="20"/>
        <end position="155"/>
    </location>
</feature>
<dbReference type="Proteomes" id="UP000651085">
    <property type="component" value="Unassembled WGS sequence"/>
</dbReference>
<dbReference type="EMBL" id="JACRTF010000001">
    <property type="protein sequence ID" value="MBC8591875.1"/>
    <property type="molecule type" value="Genomic_DNA"/>
</dbReference>
<proteinExistence type="predicted"/>
<accession>A0A926F0N3</accession>
<reference evidence="2" key="1">
    <citation type="submission" date="2020-08" db="EMBL/GenBank/DDBJ databases">
        <title>Genome public.</title>
        <authorList>
            <person name="Liu C."/>
            <person name="Sun Q."/>
        </authorList>
    </citation>
    <scope>NUCLEOTIDE SEQUENCE</scope>
    <source>
        <strain evidence="2">N12</strain>
    </source>
</reference>